<keyword evidence="2" id="KW-0808">Transferase</keyword>
<dbReference type="RefSeq" id="WP_090413654.1">
    <property type="nucleotide sequence ID" value="NZ_FNOY01000022.1"/>
</dbReference>
<dbReference type="Pfam" id="PF13692">
    <property type="entry name" value="Glyco_trans_1_4"/>
    <property type="match status" value="1"/>
</dbReference>
<dbReference type="Proteomes" id="UP000198640">
    <property type="component" value="Unassembled WGS sequence"/>
</dbReference>
<organism evidence="2 3">
    <name type="scientific">Nitrosomonas halophila</name>
    <dbReference type="NCBI Taxonomy" id="44576"/>
    <lineage>
        <taxon>Bacteria</taxon>
        <taxon>Pseudomonadati</taxon>
        <taxon>Pseudomonadota</taxon>
        <taxon>Betaproteobacteria</taxon>
        <taxon>Nitrosomonadales</taxon>
        <taxon>Nitrosomonadaceae</taxon>
        <taxon>Nitrosomonas</taxon>
    </lineage>
</organism>
<dbReference type="AlphaFoldDB" id="A0A1H3HW59"/>
<evidence type="ECO:0000313" key="3">
    <source>
        <dbReference type="Proteomes" id="UP000198640"/>
    </source>
</evidence>
<keyword evidence="3" id="KW-1185">Reference proteome</keyword>
<dbReference type="GO" id="GO:0016757">
    <property type="term" value="F:glycosyltransferase activity"/>
    <property type="evidence" value="ECO:0007669"/>
    <property type="project" value="UniProtKB-ARBA"/>
</dbReference>
<dbReference type="EMBL" id="FNOY01000022">
    <property type="protein sequence ID" value="SDY18994.1"/>
    <property type="molecule type" value="Genomic_DNA"/>
</dbReference>
<dbReference type="CDD" id="cd03807">
    <property type="entry name" value="GT4_WbnK-like"/>
    <property type="match status" value="1"/>
</dbReference>
<gene>
    <name evidence="2" type="ORF">SAMN05421881_102210</name>
</gene>
<evidence type="ECO:0000313" key="2">
    <source>
        <dbReference type="EMBL" id="SDY18994.1"/>
    </source>
</evidence>
<protein>
    <submittedName>
        <fullName evidence="2">Glycosyltransferase involved in cell wall bisynthesis</fullName>
    </submittedName>
</protein>
<dbReference type="PANTHER" id="PTHR12526">
    <property type="entry name" value="GLYCOSYLTRANSFERASE"/>
    <property type="match status" value="1"/>
</dbReference>
<dbReference type="Gene3D" id="3.40.50.2000">
    <property type="entry name" value="Glycogen Phosphorylase B"/>
    <property type="match status" value="2"/>
</dbReference>
<feature type="domain" description="Glycosyltransferase subfamily 4-like N-terminal" evidence="1">
    <location>
        <begin position="15"/>
        <end position="174"/>
    </location>
</feature>
<reference evidence="2 3" key="1">
    <citation type="submission" date="2016-10" db="EMBL/GenBank/DDBJ databases">
        <authorList>
            <person name="de Groot N.N."/>
        </authorList>
    </citation>
    <scope>NUCLEOTIDE SEQUENCE [LARGE SCALE GENOMIC DNA]</scope>
    <source>
        <strain evidence="2 3">Nm1</strain>
    </source>
</reference>
<dbReference type="InterPro" id="IPR028098">
    <property type="entry name" value="Glyco_trans_4-like_N"/>
</dbReference>
<name>A0A1H3HW59_9PROT</name>
<accession>A0A1H3HW59</accession>
<proteinExistence type="predicted"/>
<dbReference type="PANTHER" id="PTHR12526:SF630">
    <property type="entry name" value="GLYCOSYLTRANSFERASE"/>
    <property type="match status" value="1"/>
</dbReference>
<dbReference type="STRING" id="44576.SAMN05421881_102210"/>
<dbReference type="SUPFAM" id="SSF53756">
    <property type="entry name" value="UDP-Glycosyltransferase/glycogen phosphorylase"/>
    <property type="match status" value="1"/>
</dbReference>
<evidence type="ECO:0000259" key="1">
    <source>
        <dbReference type="Pfam" id="PF13439"/>
    </source>
</evidence>
<sequence>MNIPTLHIITTLGNGGAESVLYRLCIQNPEQYEVICLTDSGKYGPLLSAAGVRVHTLDMPRGKVTLAGFLRLWKLIRQARPAVIQTWMYHADLLGGMIGRLAGNQAILWNIRHTDLVPDKSRRSTIMVAKICAHLSRWMPHKIICCAERATETHAAMGYDSSRMVVIGNGCDLSHFTPDVVGGKKIRDELGVPEDVPLLGYVARCHPLKDHNTLLAAFALIRRTWAGARLLLVGPGMTAENAELKAMIMQYSLGEAVLLAGPRTDIPAVMSALDLHVMSSVSEGFPNVLAEAMACGTPCVTTDVGDAALIVGDTGWVVPANTPSALAAAISSALVERNNSDAWNLRKRAARMRIEERFSLASMVSAYQAVWQTANANKPE</sequence>
<dbReference type="OrthoDB" id="9772485at2"/>
<dbReference type="Pfam" id="PF13439">
    <property type="entry name" value="Glyco_transf_4"/>
    <property type="match status" value="1"/>
</dbReference>